<evidence type="ECO:0000313" key="2">
    <source>
        <dbReference type="EMBL" id="KEI11949.1"/>
    </source>
</evidence>
<protein>
    <submittedName>
        <fullName evidence="2">Uncharacterized protein</fullName>
    </submittedName>
</protein>
<feature type="transmembrane region" description="Helical" evidence="1">
    <location>
        <begin position="66"/>
        <end position="85"/>
    </location>
</feature>
<keyword evidence="1" id="KW-0812">Transmembrane</keyword>
<reference evidence="2 3" key="1">
    <citation type="submission" date="2014-02" db="EMBL/GenBank/DDBJ databases">
        <title>Plasmidome dynamics in the species complex Clostridium novyi sensu lato converts strains of independent lineages into distinctly different pathogens.</title>
        <authorList>
            <person name="Skarin H."/>
            <person name="Segerman B."/>
        </authorList>
    </citation>
    <scope>NUCLEOTIDE SEQUENCE [LARGE SCALE GENOMIC DNA]</scope>
    <source>
        <strain evidence="2 3">ATCC 27606</strain>
    </source>
</reference>
<feature type="transmembrane region" description="Helical" evidence="1">
    <location>
        <begin position="7"/>
        <end position="27"/>
    </location>
</feature>
<keyword evidence="3" id="KW-1185">Reference proteome</keyword>
<gene>
    <name evidence="2" type="ORF">Z959_12695</name>
</gene>
<feature type="transmembrane region" description="Helical" evidence="1">
    <location>
        <begin position="97"/>
        <end position="116"/>
    </location>
</feature>
<dbReference type="AlphaFoldDB" id="A0AA40M498"/>
<sequence length="130" mass="15494">MKKAINIFIALSLFIMSLLIFGYHIIIGSDIPVDINFNQVIMFSVISFIYIILQLLYIIKNNNNPLIMNLILMIFLIFIWALDFMTNTTYKYHRYNTLISCIGFCSTMFILFMYILTFRKKYFNKTHDNK</sequence>
<evidence type="ECO:0000313" key="3">
    <source>
        <dbReference type="Proteomes" id="UP000027770"/>
    </source>
</evidence>
<comment type="caution">
    <text evidence="2">The sequence shown here is derived from an EMBL/GenBank/DDBJ whole genome shotgun (WGS) entry which is preliminary data.</text>
</comment>
<organism evidence="2 3">
    <name type="scientific">Clostridium novyi B str. ATCC 27606</name>
    <dbReference type="NCBI Taxonomy" id="1443123"/>
    <lineage>
        <taxon>Bacteria</taxon>
        <taxon>Bacillati</taxon>
        <taxon>Bacillota</taxon>
        <taxon>Clostridia</taxon>
        <taxon>Eubacteriales</taxon>
        <taxon>Clostridiaceae</taxon>
        <taxon>Clostridium</taxon>
    </lineage>
</organism>
<keyword evidence="1" id="KW-1133">Transmembrane helix</keyword>
<name>A0AA40M498_CLONO</name>
<dbReference type="Proteomes" id="UP000027770">
    <property type="component" value="Unassembled WGS sequence"/>
</dbReference>
<evidence type="ECO:0000256" key="1">
    <source>
        <dbReference type="SAM" id="Phobius"/>
    </source>
</evidence>
<feature type="transmembrane region" description="Helical" evidence="1">
    <location>
        <begin position="39"/>
        <end position="59"/>
    </location>
</feature>
<dbReference type="EMBL" id="JENW01000155">
    <property type="protein sequence ID" value="KEI11949.1"/>
    <property type="molecule type" value="Genomic_DNA"/>
</dbReference>
<keyword evidence="1" id="KW-0472">Membrane</keyword>
<accession>A0AA40M498</accession>
<proteinExistence type="predicted"/>